<dbReference type="PIRSF" id="PIRSF000728">
    <property type="entry name" value="NAGK"/>
    <property type="match status" value="1"/>
</dbReference>
<dbReference type="UniPathway" id="UPA00068">
    <property type="reaction ID" value="UER00107"/>
</dbReference>
<keyword evidence="5 9" id="KW-0808">Transferase</keyword>
<sequence length="293" mass="31822">MAKKIEVLIEALPYIKKFHKKKMLIKYGGHAMIDEDIMNSTARDIVLLKYVGIEPVVVHGGGPEISRAMKKMGKKPKFIDGLRITDEETMDIVKMVLVGKINTAIVGTICFHGGKAVGLSGKDGQLLIARKKAPQVITDKSGKKRKIDLGLVGEIEEIRPSIINLLTENDYIPVISPVGVDRNANTLNLNADTVAGEIASKINAEKLIILTDVPGILEDPKDPETLIKKLTVEELQELIKNGTIRGGMVPKALTCIEALNSGVSSAHIIDGRIKHSLLLEIFTDEGIGTMIVP</sequence>
<dbReference type="STRING" id="523846.Mfer_1272"/>
<evidence type="ECO:0000259" key="10">
    <source>
        <dbReference type="Pfam" id="PF00696"/>
    </source>
</evidence>
<feature type="binding site" evidence="9">
    <location>
        <begin position="61"/>
        <end position="62"/>
    </location>
    <ligand>
        <name>substrate</name>
    </ligand>
</feature>
<keyword evidence="12" id="KW-1185">Reference proteome</keyword>
<evidence type="ECO:0000256" key="9">
    <source>
        <dbReference type="HAMAP-Rule" id="MF_00082"/>
    </source>
</evidence>
<dbReference type="GO" id="GO:0042450">
    <property type="term" value="P:L-arginine biosynthetic process via ornithine"/>
    <property type="evidence" value="ECO:0007669"/>
    <property type="project" value="UniProtKB-UniRule"/>
</dbReference>
<dbReference type="FunFam" id="3.40.1160.10:FF:000004">
    <property type="entry name" value="Acetylglutamate kinase"/>
    <property type="match status" value="1"/>
</dbReference>
<dbReference type="HAMAP" id="MF_00082">
    <property type="entry name" value="ArgB"/>
    <property type="match status" value="1"/>
</dbReference>
<reference evidence="11 12" key="1">
    <citation type="journal article" date="2010" name="Stand. Genomic Sci.">
        <title>Complete genome sequence of Methanothermus fervidus type strain (V24S).</title>
        <authorList>
            <person name="Anderson I."/>
            <person name="Djao O.D."/>
            <person name="Misra M."/>
            <person name="Chertkov O."/>
            <person name="Nolan M."/>
            <person name="Lucas S."/>
            <person name="Lapidus A."/>
            <person name="Del Rio T.G."/>
            <person name="Tice H."/>
            <person name="Cheng J.F."/>
            <person name="Tapia R."/>
            <person name="Han C."/>
            <person name="Goodwin L."/>
            <person name="Pitluck S."/>
            <person name="Liolios K."/>
            <person name="Ivanova N."/>
            <person name="Mavromatis K."/>
            <person name="Mikhailova N."/>
            <person name="Pati A."/>
            <person name="Brambilla E."/>
            <person name="Chen A."/>
            <person name="Palaniappan K."/>
            <person name="Land M."/>
            <person name="Hauser L."/>
            <person name="Chang Y.J."/>
            <person name="Jeffries C.D."/>
            <person name="Sikorski J."/>
            <person name="Spring S."/>
            <person name="Rohde M."/>
            <person name="Eichinger K."/>
            <person name="Huber H."/>
            <person name="Wirth R."/>
            <person name="Goker M."/>
            <person name="Detter J.C."/>
            <person name="Woyke T."/>
            <person name="Bristow J."/>
            <person name="Eisen J.A."/>
            <person name="Markowitz V."/>
            <person name="Hugenholtz P."/>
            <person name="Klenk H.P."/>
            <person name="Kyrpides N.C."/>
        </authorList>
    </citation>
    <scope>NUCLEOTIDE SEQUENCE [LARGE SCALE GENOMIC DNA]</scope>
    <source>
        <strain evidence="12">ATCC 43054 / DSM 2088 / JCM 10308 / V24 S</strain>
    </source>
</reference>
<protein>
    <recommendedName>
        <fullName evidence="9">Acetylglutamate kinase</fullName>
        <ecNumber evidence="9">2.7.2.8</ecNumber>
    </recommendedName>
    <alternativeName>
        <fullName evidence="9">N-acetyl-L-glutamate 5-phosphotransferase</fullName>
    </alternativeName>
    <alternativeName>
        <fullName evidence="9">NAG kinase</fullName>
        <shortName evidence="9">NAGK</shortName>
    </alternativeName>
</protein>
<comment type="pathway">
    <text evidence="1 9">Amino-acid biosynthesis; L-arginine biosynthesis; N(2)-acetyl-L-ornithine from L-glutamate: step 2/4.</text>
</comment>
<keyword evidence="2 9" id="KW-0963">Cytoplasm</keyword>
<dbReference type="GO" id="GO:0005524">
    <property type="term" value="F:ATP binding"/>
    <property type="evidence" value="ECO:0007669"/>
    <property type="project" value="UniProtKB-UniRule"/>
</dbReference>
<keyword evidence="8 9" id="KW-0067">ATP-binding</keyword>
<feature type="binding site" evidence="9">
    <location>
        <position position="188"/>
    </location>
    <ligand>
        <name>substrate</name>
    </ligand>
</feature>
<dbReference type="InterPro" id="IPR041727">
    <property type="entry name" value="NAGK-C"/>
</dbReference>
<name>E3GX63_METFV</name>
<comment type="catalytic activity">
    <reaction evidence="9">
        <text>N-acetyl-L-glutamate + ATP = N-acetyl-L-glutamyl 5-phosphate + ADP</text>
        <dbReference type="Rhea" id="RHEA:14629"/>
        <dbReference type="ChEBI" id="CHEBI:30616"/>
        <dbReference type="ChEBI" id="CHEBI:44337"/>
        <dbReference type="ChEBI" id="CHEBI:57936"/>
        <dbReference type="ChEBI" id="CHEBI:456216"/>
        <dbReference type="EC" id="2.7.2.8"/>
    </reaction>
</comment>
<keyword evidence="3 9" id="KW-0055">Arginine biosynthesis</keyword>
<dbReference type="InterPro" id="IPR001048">
    <property type="entry name" value="Asp/Glu/Uridylate_kinase"/>
</dbReference>
<dbReference type="InterPro" id="IPR037528">
    <property type="entry name" value="ArgB"/>
</dbReference>
<dbReference type="InterPro" id="IPR004662">
    <property type="entry name" value="AcgluKinase_fam"/>
</dbReference>
<dbReference type="OrthoDB" id="6816at2157"/>
<dbReference type="GO" id="GO:0005737">
    <property type="term" value="C:cytoplasm"/>
    <property type="evidence" value="ECO:0007669"/>
    <property type="project" value="UniProtKB-SubCell"/>
</dbReference>
<dbReference type="GO" id="GO:0003991">
    <property type="term" value="F:acetylglutamate kinase activity"/>
    <property type="evidence" value="ECO:0007669"/>
    <property type="project" value="UniProtKB-UniRule"/>
</dbReference>
<evidence type="ECO:0000256" key="2">
    <source>
        <dbReference type="ARBA" id="ARBA00022490"/>
    </source>
</evidence>
<feature type="site" description="Transition state stabilizer" evidence="9">
    <location>
        <position position="26"/>
    </location>
</feature>
<dbReference type="PANTHER" id="PTHR23342:SF0">
    <property type="entry name" value="N-ACETYLGLUTAMATE SYNTHASE, MITOCHONDRIAL"/>
    <property type="match status" value="1"/>
</dbReference>
<evidence type="ECO:0000256" key="5">
    <source>
        <dbReference type="ARBA" id="ARBA00022679"/>
    </source>
</evidence>
<dbReference type="CDD" id="cd04250">
    <property type="entry name" value="AAK_NAGK-C"/>
    <property type="match status" value="1"/>
</dbReference>
<dbReference type="InterPro" id="IPR001057">
    <property type="entry name" value="Glu/AcGlu_kinase"/>
</dbReference>
<dbReference type="AlphaFoldDB" id="E3GX63"/>
<evidence type="ECO:0000256" key="4">
    <source>
        <dbReference type="ARBA" id="ARBA00022605"/>
    </source>
</evidence>
<dbReference type="HOGENOM" id="CLU_053680_0_0_2"/>
<dbReference type="NCBIfam" id="TIGR00761">
    <property type="entry name" value="argB"/>
    <property type="match status" value="1"/>
</dbReference>
<dbReference type="SUPFAM" id="SSF53633">
    <property type="entry name" value="Carbamate kinase-like"/>
    <property type="match status" value="1"/>
</dbReference>
<dbReference type="Gene3D" id="3.40.1160.10">
    <property type="entry name" value="Acetylglutamate kinase-like"/>
    <property type="match status" value="1"/>
</dbReference>
<accession>E3GX63</accession>
<evidence type="ECO:0000256" key="7">
    <source>
        <dbReference type="ARBA" id="ARBA00022777"/>
    </source>
</evidence>
<evidence type="ECO:0000313" key="12">
    <source>
        <dbReference type="Proteomes" id="UP000002315"/>
    </source>
</evidence>
<evidence type="ECO:0000313" key="11">
    <source>
        <dbReference type="EMBL" id="ADP78058.1"/>
    </source>
</evidence>
<evidence type="ECO:0000256" key="8">
    <source>
        <dbReference type="ARBA" id="ARBA00022840"/>
    </source>
</evidence>
<comment type="function">
    <text evidence="9">Catalyzes the ATP-dependent phosphorylation of N-acetyl-L-glutamate.</text>
</comment>
<evidence type="ECO:0000256" key="3">
    <source>
        <dbReference type="ARBA" id="ARBA00022571"/>
    </source>
</evidence>
<keyword evidence="4 9" id="KW-0028">Amino-acid biosynthesis</keyword>
<dbReference type="Proteomes" id="UP000002315">
    <property type="component" value="Chromosome"/>
</dbReference>
<keyword evidence="7 9" id="KW-0418">Kinase</keyword>
<feature type="domain" description="Aspartate/glutamate/uridylate kinase" evidence="10">
    <location>
        <begin position="22"/>
        <end position="270"/>
    </location>
</feature>
<dbReference type="KEGG" id="mfv:Mfer_1272"/>
<dbReference type="EMBL" id="CP002278">
    <property type="protein sequence ID" value="ADP78058.1"/>
    <property type="molecule type" value="Genomic_DNA"/>
</dbReference>
<dbReference type="EC" id="2.7.2.8" evidence="9"/>
<evidence type="ECO:0000256" key="6">
    <source>
        <dbReference type="ARBA" id="ARBA00022741"/>
    </source>
</evidence>
<organism evidence="11 12">
    <name type="scientific">Methanothermus fervidus (strain ATCC 43054 / DSM 2088 / JCM 10308 / V24 S)</name>
    <dbReference type="NCBI Taxonomy" id="523846"/>
    <lineage>
        <taxon>Archaea</taxon>
        <taxon>Methanobacteriati</taxon>
        <taxon>Methanobacteriota</taxon>
        <taxon>Methanomada group</taxon>
        <taxon>Methanobacteria</taxon>
        <taxon>Methanobacteriales</taxon>
        <taxon>Methanothermaceae</taxon>
        <taxon>Methanothermus</taxon>
    </lineage>
</organism>
<evidence type="ECO:0000256" key="1">
    <source>
        <dbReference type="ARBA" id="ARBA00004828"/>
    </source>
</evidence>
<keyword evidence="6 9" id="KW-0547">Nucleotide-binding</keyword>
<feature type="binding site" evidence="9">
    <location>
        <position position="83"/>
    </location>
    <ligand>
        <name>substrate</name>
    </ligand>
</feature>
<feature type="site" description="Transition state stabilizer" evidence="9">
    <location>
        <position position="251"/>
    </location>
</feature>
<dbReference type="InterPro" id="IPR036393">
    <property type="entry name" value="AceGlu_kinase-like_sf"/>
</dbReference>
<comment type="subcellular location">
    <subcellularLocation>
        <location evidence="9">Cytoplasm</location>
    </subcellularLocation>
</comment>
<dbReference type="PRINTS" id="PR00474">
    <property type="entry name" value="GLU5KINASE"/>
</dbReference>
<dbReference type="PANTHER" id="PTHR23342">
    <property type="entry name" value="N-ACETYLGLUTAMATE SYNTHASE"/>
    <property type="match status" value="1"/>
</dbReference>
<comment type="similarity">
    <text evidence="9">Belongs to the acetylglutamate kinase family. ArgB subfamily.</text>
</comment>
<gene>
    <name evidence="9" type="primary">argB</name>
    <name evidence="11" type="ordered locus">Mfer_1272</name>
</gene>
<dbReference type="Pfam" id="PF00696">
    <property type="entry name" value="AA_kinase"/>
    <property type="match status" value="1"/>
</dbReference>
<proteinExistence type="inferred from homology"/>